<feature type="chain" id="PRO_5025626168" evidence="1">
    <location>
        <begin position="20"/>
        <end position="325"/>
    </location>
</feature>
<reference evidence="2" key="1">
    <citation type="submission" date="2019-10" db="EMBL/GenBank/DDBJ databases">
        <title>Sergentomyia schwetzi: salivary gland transcriptome, proteome and enzymatic activities in two lineages adapted to different blood sources.</title>
        <authorList>
            <person name="Polanska N."/>
            <person name="Ishemgulova A."/>
            <person name="Volfova V."/>
            <person name="Flegontov P."/>
            <person name="Votypka J."/>
            <person name="Yurchenko V."/>
            <person name="Volf P."/>
        </authorList>
    </citation>
    <scope>NUCLEOTIDE SEQUENCE</scope>
    <source>
        <tissue evidence="2">Salivary glands</tissue>
    </source>
</reference>
<protein>
    <submittedName>
        <fullName evidence="2">Lufaxin</fullName>
    </submittedName>
</protein>
<name>A0A6B9VK99_9DIPT</name>
<dbReference type="AlphaFoldDB" id="A0A6B9VK99"/>
<evidence type="ECO:0000313" key="2">
    <source>
        <dbReference type="EMBL" id="QHO60657.1"/>
    </source>
</evidence>
<evidence type="ECO:0000256" key="1">
    <source>
        <dbReference type="SAM" id="SignalP"/>
    </source>
</evidence>
<organism evidence="2">
    <name type="scientific">Sergentomyia schwetzi</name>
    <dbReference type="NCBI Taxonomy" id="114605"/>
    <lineage>
        <taxon>Eukaryota</taxon>
        <taxon>Metazoa</taxon>
        <taxon>Ecdysozoa</taxon>
        <taxon>Arthropoda</taxon>
        <taxon>Hexapoda</taxon>
        <taxon>Insecta</taxon>
        <taxon>Pterygota</taxon>
        <taxon>Neoptera</taxon>
        <taxon>Endopterygota</taxon>
        <taxon>Diptera</taxon>
        <taxon>Nematocera</taxon>
        <taxon>Psychodoidea</taxon>
        <taxon>Psychodidae</taxon>
        <taxon>Sergentomyia</taxon>
        <taxon>Sergentomyia</taxon>
    </lineage>
</organism>
<dbReference type="EMBL" id="MN605267">
    <property type="protein sequence ID" value="QHO60657.1"/>
    <property type="molecule type" value="mRNA"/>
</dbReference>
<proteinExistence type="evidence at transcript level"/>
<accession>A0A6B9VK99</accession>
<keyword evidence="1" id="KW-0732">Signal</keyword>
<sequence>MKFLLTLIFCLEVCGLITAEKSFHKYWIGKYDKNDKEIHDVTISDCKNSFLDNCHFDKSAFIASFKTPKDHCISAIAVTPTCETNKKKLGSIRCLNGGIARNYCHLIFEFIAKPRKINVKIYGTKPCTLKDRHLGSHPGSTDAFGLPYNFEPGYETTSLQSSLPVYMRWEEKKDIFQYKDGLINKQMKDLHKGDLYHGSTELLNEKDDTYFTFDFPNDLAKKINFIDVFWYQKSRDAEPNIPFIYWEDKSCKSTGDNCTLVFDSDEIITYVLIKIFTGASRDGSSIDKTYARRNNESEKVAQIKQASEKIQTPKRVKLSAKHPLF</sequence>
<feature type="signal peptide" evidence="1">
    <location>
        <begin position="1"/>
        <end position="19"/>
    </location>
</feature>